<protein>
    <submittedName>
        <fullName evidence="1">Uncharacterized protein</fullName>
    </submittedName>
</protein>
<gene>
    <name evidence="1" type="ORF">GCM10009787_45210</name>
</gene>
<name>A0ABP5NM23_9ACTN</name>
<accession>A0ABP5NM23</accession>
<comment type="caution">
    <text evidence="1">The sequence shown here is derived from an EMBL/GenBank/DDBJ whole genome shotgun (WGS) entry which is preliminary data.</text>
</comment>
<keyword evidence="2" id="KW-1185">Reference proteome</keyword>
<organism evidence="1 2">
    <name type="scientific">Streptomyces bangladeshensis</name>
    <dbReference type="NCBI Taxonomy" id="295352"/>
    <lineage>
        <taxon>Bacteria</taxon>
        <taxon>Bacillati</taxon>
        <taxon>Actinomycetota</taxon>
        <taxon>Actinomycetes</taxon>
        <taxon>Kitasatosporales</taxon>
        <taxon>Streptomycetaceae</taxon>
        <taxon>Streptomyces</taxon>
    </lineage>
</organism>
<proteinExistence type="predicted"/>
<evidence type="ECO:0000313" key="2">
    <source>
        <dbReference type="Proteomes" id="UP001501391"/>
    </source>
</evidence>
<evidence type="ECO:0000313" key="1">
    <source>
        <dbReference type="EMBL" id="GAA2199223.1"/>
    </source>
</evidence>
<sequence>MRVGDRQARRDARLAPAVEAIRRYGSGTFACCQDLGAEVGRLPHTAASVESRRGWRLIGPWSTAAGAGRMRKRSRAVAVRAGAPVRPGGHSP</sequence>
<reference evidence="2" key="1">
    <citation type="journal article" date="2019" name="Int. J. Syst. Evol. Microbiol.">
        <title>The Global Catalogue of Microorganisms (GCM) 10K type strain sequencing project: providing services to taxonomists for standard genome sequencing and annotation.</title>
        <authorList>
            <consortium name="The Broad Institute Genomics Platform"/>
            <consortium name="The Broad Institute Genome Sequencing Center for Infectious Disease"/>
            <person name="Wu L."/>
            <person name="Ma J."/>
        </authorList>
    </citation>
    <scope>NUCLEOTIDE SEQUENCE [LARGE SCALE GENOMIC DNA]</scope>
    <source>
        <strain evidence="2">JCM 14924</strain>
    </source>
</reference>
<dbReference type="EMBL" id="BAAAOQ010000015">
    <property type="protein sequence ID" value="GAA2199223.1"/>
    <property type="molecule type" value="Genomic_DNA"/>
</dbReference>
<dbReference type="Proteomes" id="UP001501391">
    <property type="component" value="Unassembled WGS sequence"/>
</dbReference>